<comment type="subcellular location">
    <subcellularLocation>
        <location evidence="1">Bacterial microcompartment</location>
    </subcellularLocation>
</comment>
<protein>
    <submittedName>
        <fullName evidence="5 6">Microcompartment protein CcmL/EutN</fullName>
    </submittedName>
</protein>
<dbReference type="InterPro" id="IPR000249">
    <property type="entry name" value="BMC_dom"/>
</dbReference>
<dbReference type="SMART" id="SM00877">
    <property type="entry name" value="BMC"/>
    <property type="match status" value="2"/>
</dbReference>
<proteinExistence type="inferred from homology"/>
<reference evidence="6 8" key="1">
    <citation type="submission" date="2016-10" db="EMBL/GenBank/DDBJ databases">
        <authorList>
            <person name="Varghese N."/>
            <person name="Submissions S."/>
        </authorList>
    </citation>
    <scope>NUCLEOTIDE SEQUENCE [LARGE SCALE GENOMIC DNA]</scope>
    <source>
        <strain evidence="6 8">WG10</strain>
    </source>
</reference>
<dbReference type="Proteomes" id="UP000324896">
    <property type="component" value="Unassembled WGS sequence"/>
</dbReference>
<dbReference type="GO" id="GO:0031469">
    <property type="term" value="C:bacterial microcompartment"/>
    <property type="evidence" value="ECO:0007669"/>
    <property type="project" value="UniProtKB-SubCell"/>
</dbReference>
<dbReference type="Pfam" id="PF00936">
    <property type="entry name" value="BMC"/>
    <property type="match status" value="2"/>
</dbReference>
<evidence type="ECO:0000256" key="2">
    <source>
        <dbReference type="ARBA" id="ARBA00024446"/>
    </source>
</evidence>
<dbReference type="SUPFAM" id="SSF143414">
    <property type="entry name" value="CcmK-like"/>
    <property type="match status" value="2"/>
</dbReference>
<dbReference type="EMBL" id="QICM01000032">
    <property type="protein sequence ID" value="PXV62569.1"/>
    <property type="molecule type" value="Genomic_DNA"/>
</dbReference>
<dbReference type="PANTHER" id="PTHR33941">
    <property type="entry name" value="PROPANEDIOL UTILIZATION PROTEIN PDUA"/>
    <property type="match status" value="1"/>
</dbReference>
<keyword evidence="2" id="KW-1283">Bacterial microcompartment</keyword>
<sequence>MKNNYLVIECRSFTPLVSAVDEILKGTNLKFITYKRYGSAYNTAVFAGQHSSCINGEELAVNTINHICNQIPSNNIIKAGVSRLIAASVITSPEEDIINLFFNTSNRIGVSKKTSFESKNYDSLAFIDSRGLTALITAADELLENYPVEIVDCRKMGSGRLTLIFAGKIDVLEAALKEAKDIVREYGKYIGSSLLSNIDNNFLKSL</sequence>
<dbReference type="RefSeq" id="WP_110301196.1">
    <property type="nucleotide sequence ID" value="NZ_FMYT01000004.1"/>
</dbReference>
<reference evidence="5 7" key="2">
    <citation type="submission" date="2018-04" db="EMBL/GenBank/DDBJ databases">
        <title>Subsurface microbial communities from deep shales in Ohio and West Virginia, USA.</title>
        <authorList>
            <person name="Wrighton K."/>
        </authorList>
    </citation>
    <scope>NUCLEOTIDE SEQUENCE [LARGE SCALE GENOMIC DNA]</scope>
    <source>
        <strain evidence="5 7">MSL28</strain>
    </source>
</reference>
<evidence type="ECO:0000256" key="1">
    <source>
        <dbReference type="ARBA" id="ARBA00024322"/>
    </source>
</evidence>
<dbReference type="InterPro" id="IPR037233">
    <property type="entry name" value="CcmK-like_sf"/>
</dbReference>
<dbReference type="Gene3D" id="3.30.70.1710">
    <property type="match status" value="2"/>
</dbReference>
<evidence type="ECO:0000313" key="7">
    <source>
        <dbReference type="Proteomes" id="UP000247389"/>
    </source>
</evidence>
<comment type="similarity">
    <text evidence="3">Belongs to the bacterial microcompartments protein family.</text>
</comment>
<dbReference type="EMBL" id="FMYT01000004">
    <property type="protein sequence ID" value="SDC29995.1"/>
    <property type="molecule type" value="Genomic_DNA"/>
</dbReference>
<gene>
    <name evidence="5" type="ORF">C8C78_13227</name>
    <name evidence="6" type="ORF">SAMN04488597_104110</name>
</gene>
<evidence type="ECO:0000313" key="8">
    <source>
        <dbReference type="Proteomes" id="UP000324896"/>
    </source>
</evidence>
<feature type="domain" description="BMC" evidence="4">
    <location>
        <begin position="123"/>
        <end position="206"/>
    </location>
</feature>
<name>A0A1G6KHF1_9FIRM</name>
<dbReference type="AlphaFoldDB" id="A0A1G6KHF1"/>
<dbReference type="InterPro" id="IPR050575">
    <property type="entry name" value="BMC_shell"/>
</dbReference>
<evidence type="ECO:0000313" key="5">
    <source>
        <dbReference type="EMBL" id="PXV62569.1"/>
    </source>
</evidence>
<dbReference type="PROSITE" id="PS51930">
    <property type="entry name" value="BMC_2"/>
    <property type="match status" value="1"/>
</dbReference>
<dbReference type="PANTHER" id="PTHR33941:SF11">
    <property type="entry name" value="BACTERIAL MICROCOMPARTMENT SHELL PROTEIN PDUJ"/>
    <property type="match status" value="1"/>
</dbReference>
<accession>A0A1G6KHF1</accession>
<evidence type="ECO:0000256" key="3">
    <source>
        <dbReference type="PROSITE-ProRule" id="PRU01278"/>
    </source>
</evidence>
<organism evidence="6 8">
    <name type="scientific">Halanaerobium congolense</name>
    <dbReference type="NCBI Taxonomy" id="54121"/>
    <lineage>
        <taxon>Bacteria</taxon>
        <taxon>Bacillati</taxon>
        <taxon>Bacillota</taxon>
        <taxon>Clostridia</taxon>
        <taxon>Halanaerobiales</taxon>
        <taxon>Halanaerobiaceae</taxon>
        <taxon>Halanaerobium</taxon>
    </lineage>
</organism>
<evidence type="ECO:0000259" key="4">
    <source>
        <dbReference type="PROSITE" id="PS51930"/>
    </source>
</evidence>
<dbReference type="InterPro" id="IPR044872">
    <property type="entry name" value="CcmK/CsoS1_BMC"/>
</dbReference>
<evidence type="ECO:0000313" key="6">
    <source>
        <dbReference type="EMBL" id="SDC29995.1"/>
    </source>
</evidence>
<dbReference type="Proteomes" id="UP000247389">
    <property type="component" value="Unassembled WGS sequence"/>
</dbReference>